<protein>
    <submittedName>
        <fullName evidence="2">Uncharacterized protein</fullName>
    </submittedName>
</protein>
<evidence type="ECO:0000256" key="1">
    <source>
        <dbReference type="SAM" id="MobiDB-lite"/>
    </source>
</evidence>
<feature type="compositionally biased region" description="Polar residues" evidence="1">
    <location>
        <begin position="149"/>
        <end position="165"/>
    </location>
</feature>
<dbReference type="EMBL" id="LAYC01000003">
    <property type="protein sequence ID" value="KYK56216.1"/>
    <property type="molecule type" value="Genomic_DNA"/>
</dbReference>
<feature type="region of interest" description="Disordered" evidence="1">
    <location>
        <begin position="631"/>
        <end position="657"/>
    </location>
</feature>
<dbReference type="RefSeq" id="XP_040655568.1">
    <property type="nucleotide sequence ID" value="XM_040805464.1"/>
</dbReference>
<keyword evidence="3" id="KW-1185">Reference proteome</keyword>
<dbReference type="PANTHER" id="PTHR40135">
    <property type="entry name" value="MITOCHONDRIAL PHOSPHATE CARRIER PROTEIN"/>
    <property type="match status" value="1"/>
</dbReference>
<organism evidence="2 3">
    <name type="scientific">Drechmeria coniospora</name>
    <name type="common">Nematophagous fungus</name>
    <name type="synonym">Meria coniospora</name>
    <dbReference type="NCBI Taxonomy" id="98403"/>
    <lineage>
        <taxon>Eukaryota</taxon>
        <taxon>Fungi</taxon>
        <taxon>Dikarya</taxon>
        <taxon>Ascomycota</taxon>
        <taxon>Pezizomycotina</taxon>
        <taxon>Sordariomycetes</taxon>
        <taxon>Hypocreomycetidae</taxon>
        <taxon>Hypocreales</taxon>
        <taxon>Ophiocordycipitaceae</taxon>
        <taxon>Drechmeria</taxon>
    </lineage>
</organism>
<feature type="compositionally biased region" description="Pro residues" evidence="1">
    <location>
        <begin position="770"/>
        <end position="784"/>
    </location>
</feature>
<feature type="region of interest" description="Disordered" evidence="1">
    <location>
        <begin position="146"/>
        <end position="454"/>
    </location>
</feature>
<feature type="region of interest" description="Disordered" evidence="1">
    <location>
        <begin position="488"/>
        <end position="588"/>
    </location>
</feature>
<evidence type="ECO:0000313" key="2">
    <source>
        <dbReference type="EMBL" id="KYK56216.1"/>
    </source>
</evidence>
<feature type="region of interest" description="Disordered" evidence="1">
    <location>
        <begin position="90"/>
        <end position="123"/>
    </location>
</feature>
<dbReference type="Proteomes" id="UP000076580">
    <property type="component" value="Chromosome 03"/>
</dbReference>
<feature type="compositionally biased region" description="Polar residues" evidence="1">
    <location>
        <begin position="205"/>
        <end position="222"/>
    </location>
</feature>
<feature type="compositionally biased region" description="Polar residues" evidence="1">
    <location>
        <begin position="293"/>
        <end position="309"/>
    </location>
</feature>
<proteinExistence type="predicted"/>
<feature type="compositionally biased region" description="Polar residues" evidence="1">
    <location>
        <begin position="417"/>
        <end position="429"/>
    </location>
</feature>
<evidence type="ECO:0000313" key="3">
    <source>
        <dbReference type="Proteomes" id="UP000076580"/>
    </source>
</evidence>
<name>A0A151GGM4_DRECN</name>
<dbReference type="AlphaFoldDB" id="A0A151GGM4"/>
<feature type="compositionally biased region" description="Basic and acidic residues" evidence="1">
    <location>
        <begin position="345"/>
        <end position="356"/>
    </location>
</feature>
<accession>A0A151GGM4</accession>
<feature type="region of interest" description="Disordered" evidence="1">
    <location>
        <begin position="710"/>
        <end position="787"/>
    </location>
</feature>
<feature type="compositionally biased region" description="Polar residues" evidence="1">
    <location>
        <begin position="491"/>
        <end position="508"/>
    </location>
</feature>
<gene>
    <name evidence="2" type="ORF">DCS_08184</name>
</gene>
<feature type="compositionally biased region" description="Polar residues" evidence="1">
    <location>
        <begin position="101"/>
        <end position="111"/>
    </location>
</feature>
<dbReference type="STRING" id="98403.A0A151GGM4"/>
<comment type="caution">
    <text evidence="2">The sequence shown here is derived from an EMBL/GenBank/DDBJ whole genome shotgun (WGS) entry which is preliminary data.</text>
</comment>
<dbReference type="InParanoid" id="A0A151GGM4"/>
<dbReference type="GeneID" id="63720827"/>
<feature type="compositionally biased region" description="Basic and acidic residues" evidence="1">
    <location>
        <begin position="752"/>
        <end position="763"/>
    </location>
</feature>
<feature type="compositionally biased region" description="Basic and acidic residues" evidence="1">
    <location>
        <begin position="548"/>
        <end position="557"/>
    </location>
</feature>
<feature type="compositionally biased region" description="Basic and acidic residues" evidence="1">
    <location>
        <begin position="312"/>
        <end position="322"/>
    </location>
</feature>
<dbReference type="PANTHER" id="PTHR40135:SF1">
    <property type="entry name" value="MITOCHONDRIAL PHOSPHATE CARRIER PROTEIN"/>
    <property type="match status" value="1"/>
</dbReference>
<sequence length="1029" mass="111113">MTAANSTADLVRGDDSIHCEAVCHAEGAHHEDSDDGDAAARQAQSRSRIEAAARRFLNGDVPFLFSALLCGPFDGTSGWSNPWRSKQPTSFGGYASKTHRSLQSEYETQPAENGAEDGVERHFPSPESLKQVALGEAHSLPQKYGRPATVQQWQKTAKPSSSSPSHDAMWETSMTPTSVPARKRRAGDADWLKRATGKKRKVDSGTRSLSKSPLSRRCSNPQLFPVVGQAGTLQDGSAENSDDQDELVASTPRSSFAAYENRVFFTPKRRSPRGDGWRPSKLQANGSEDELNKNQAAAATLSSPVSQPRRTTRMEAGKRDRFPFGGTQTSPIGSRHRAKLVANKASDDDKTEKAEDSDPTLCLEMRQTLDDHADGEVAGFAEEPWPEDDVDATDGSIPATEERDSPGAGPVLAAPSETATDLQSQHDSTPPTPATKGPGEIETHHVSTFAHNSEKAVVGIEGDTSTGILTTKPNDEFSLRRILHRLVPSSPWATPSRLTAGTTPSTQALDGMPDDAENRISSTSSASDCLKAPSDQVEATTQVAPLERAGDADEPEVKGQVAQKNPAQLEDHGVIARDGSQDGSPEPVVVPSISAAAASACDGEVRITESQQSPWTKMPMQHLLLAPTASQKVDAGDPAHGSLPTEDESHLRIPCQTPRPWSNCADLGAEAEDAAPTPLISTPVPTSRLTTAPSTLEPQFAVQTFAAFMSSSRGHGGGETSRQRKRGTGHPSALKGPWSKSRPNHRVSWALPDDRECKMEGQGETKQQSTPPPRTVRPSSPPPETAVRLLPTTDDAKFGKHFAAVASRTDGLRRRLLSTASQQVRQSPGLRAMAERFLAADEAHDETDHAAGDEDEEMALDQEPAGRELEEPRDEVVDIFDEVGDILQTWDVDAELAQARKATAAAPRTAASFPAQTKTASINPADESLCPISLIPSHSTHLVRDRDAMIVTRAISLTNFLVASSALGFQVFVLYPWHKELDAGFEELKKEHMKVLEAARSGLTEQQHRTFSDKLQGLQSQSSKRWWWM</sequence>
<reference evidence="2 3" key="1">
    <citation type="journal article" date="2016" name="Sci. Rep.">
        <title>Insights into Adaptations to a Near-Obligate Nematode Endoparasitic Lifestyle from the Finished Genome of Drechmeria coniospora.</title>
        <authorList>
            <person name="Zhang L."/>
            <person name="Zhou Z."/>
            <person name="Guo Q."/>
            <person name="Fokkens L."/>
            <person name="Miskei M."/>
            <person name="Pocsi I."/>
            <person name="Zhang W."/>
            <person name="Chen M."/>
            <person name="Wang L."/>
            <person name="Sun Y."/>
            <person name="Donzelli B.G."/>
            <person name="Gibson D.M."/>
            <person name="Nelson D.R."/>
            <person name="Luo J.G."/>
            <person name="Rep M."/>
            <person name="Liu H."/>
            <person name="Yang S."/>
            <person name="Wang J."/>
            <person name="Krasnoff S.B."/>
            <person name="Xu Y."/>
            <person name="Molnar I."/>
            <person name="Lin M."/>
        </authorList>
    </citation>
    <scope>NUCLEOTIDE SEQUENCE [LARGE SCALE GENOMIC DNA]</scope>
    <source>
        <strain evidence="2 3">ARSEF 6962</strain>
    </source>
</reference>